<evidence type="ECO:0000259" key="2">
    <source>
        <dbReference type="PROSITE" id="PS50943"/>
    </source>
</evidence>
<dbReference type="EMBL" id="CP000386">
    <property type="protein sequence ID" value="ABG05426.1"/>
    <property type="molecule type" value="Genomic_DNA"/>
</dbReference>
<dbReference type="Pfam" id="PF07883">
    <property type="entry name" value="Cupin_2"/>
    <property type="match status" value="1"/>
</dbReference>
<dbReference type="AlphaFoldDB" id="Q1AT52"/>
<dbReference type="SUPFAM" id="SSF51182">
    <property type="entry name" value="RmlC-like cupins"/>
    <property type="match status" value="1"/>
</dbReference>
<dbReference type="Gene3D" id="1.10.260.40">
    <property type="entry name" value="lambda repressor-like DNA-binding domains"/>
    <property type="match status" value="1"/>
</dbReference>
<dbReference type="Pfam" id="PF01381">
    <property type="entry name" value="HTH_3"/>
    <property type="match status" value="1"/>
</dbReference>
<feature type="domain" description="HTH cro/C1-type" evidence="2">
    <location>
        <begin position="32"/>
        <end position="86"/>
    </location>
</feature>
<reference evidence="3 4" key="1">
    <citation type="submission" date="2006-06" db="EMBL/GenBank/DDBJ databases">
        <title>Complete sequence of Rubrobacter xylanophilus DSM 9941.</title>
        <authorList>
            <consortium name="US DOE Joint Genome Institute"/>
            <person name="Copeland A."/>
            <person name="Lucas S."/>
            <person name="Lapidus A."/>
            <person name="Barry K."/>
            <person name="Detter J.C."/>
            <person name="Glavina del Rio T."/>
            <person name="Hammon N."/>
            <person name="Israni S."/>
            <person name="Dalin E."/>
            <person name="Tice H."/>
            <person name="Pitluck S."/>
            <person name="Munk A.C."/>
            <person name="Brettin T."/>
            <person name="Bruce D."/>
            <person name="Han C."/>
            <person name="Tapia R."/>
            <person name="Gilna P."/>
            <person name="Schmutz J."/>
            <person name="Larimer F."/>
            <person name="Land M."/>
            <person name="Hauser L."/>
            <person name="Kyrpides N."/>
            <person name="Lykidis A."/>
            <person name="da Costa M.S."/>
            <person name="Rainey F.A."/>
            <person name="Empadinhas N."/>
            <person name="Jolivet E."/>
            <person name="Battista J.R."/>
            <person name="Richardson P."/>
        </authorList>
    </citation>
    <scope>NUCLEOTIDE SEQUENCE [LARGE SCALE GENOMIC DNA]</scope>
    <source>
        <strain evidence="4">DSM 9941 / NBRC 16129 / PRD-1</strain>
    </source>
</reference>
<gene>
    <name evidence="3" type="ordered locus">Rxyl_2505</name>
</gene>
<dbReference type="eggNOG" id="COG1813">
    <property type="taxonomic scope" value="Bacteria"/>
</dbReference>
<evidence type="ECO:0000256" key="1">
    <source>
        <dbReference type="ARBA" id="ARBA00023125"/>
    </source>
</evidence>
<dbReference type="HOGENOM" id="CLU_085376_3_1_11"/>
<dbReference type="STRING" id="266117.Rxyl_2505"/>
<dbReference type="eggNOG" id="COG3837">
    <property type="taxonomic scope" value="Bacteria"/>
</dbReference>
<dbReference type="GO" id="GO:0003677">
    <property type="term" value="F:DNA binding"/>
    <property type="evidence" value="ECO:0007669"/>
    <property type="project" value="UniProtKB-KW"/>
</dbReference>
<protein>
    <submittedName>
        <fullName evidence="3">Transcriptional regulator, XRE family with cupin sensor</fullName>
    </submittedName>
</protein>
<dbReference type="PANTHER" id="PTHR46797:SF1">
    <property type="entry name" value="METHYLPHOSPHONATE SYNTHASE"/>
    <property type="match status" value="1"/>
</dbReference>
<dbReference type="SUPFAM" id="SSF47413">
    <property type="entry name" value="lambda repressor-like DNA-binding domains"/>
    <property type="match status" value="1"/>
</dbReference>
<evidence type="ECO:0000313" key="4">
    <source>
        <dbReference type="Proteomes" id="UP000006637"/>
    </source>
</evidence>
<keyword evidence="1" id="KW-0238">DNA-binding</keyword>
<dbReference type="PANTHER" id="PTHR46797">
    <property type="entry name" value="HTH-TYPE TRANSCRIPTIONAL REGULATOR"/>
    <property type="match status" value="1"/>
</dbReference>
<dbReference type="PhylomeDB" id="Q1AT52"/>
<accession>Q1AT52</accession>
<dbReference type="InterPro" id="IPR010982">
    <property type="entry name" value="Lambda_DNA-bd_dom_sf"/>
</dbReference>
<dbReference type="KEGG" id="rxy:Rxyl_2505"/>
<dbReference type="Gene3D" id="2.60.120.10">
    <property type="entry name" value="Jelly Rolls"/>
    <property type="match status" value="1"/>
</dbReference>
<dbReference type="SMART" id="SM00530">
    <property type="entry name" value="HTH_XRE"/>
    <property type="match status" value="1"/>
</dbReference>
<dbReference type="InterPro" id="IPR011051">
    <property type="entry name" value="RmlC_Cupin_sf"/>
</dbReference>
<dbReference type="InterPro" id="IPR014710">
    <property type="entry name" value="RmlC-like_jellyroll"/>
</dbReference>
<dbReference type="Proteomes" id="UP000006637">
    <property type="component" value="Chromosome"/>
</dbReference>
<evidence type="ECO:0000313" key="3">
    <source>
        <dbReference type="EMBL" id="ABG05426.1"/>
    </source>
</evidence>
<name>Q1AT52_RUBXD</name>
<keyword evidence="4" id="KW-1185">Reference proteome</keyword>
<dbReference type="CDD" id="cd00093">
    <property type="entry name" value="HTH_XRE"/>
    <property type="match status" value="1"/>
</dbReference>
<sequence length="220" mass="25107">MERRRRIMKSAKNDNRRANTRLNPDQYLGNFIRKYRLEKGLTLSDISARASISKSMLSKIENGQASPSLHTIARLAQALGVTLSTMFSNYDIPSDNAQLVKAGKGMEVVRRGTREGHTYHLLAYNKGPKQLFEPFLITIKNKSETFPTFEHTGIEFIYMLEGKLKYRYGQFTYLLEPGDALTFHGDIPHGPEQLIDVPIRFLAIINYNVFDSDDTNSRSQ</sequence>
<dbReference type="CDD" id="cd02209">
    <property type="entry name" value="cupin_XRE_C"/>
    <property type="match status" value="1"/>
</dbReference>
<dbReference type="PROSITE" id="PS50943">
    <property type="entry name" value="HTH_CROC1"/>
    <property type="match status" value="1"/>
</dbReference>
<dbReference type="InterPro" id="IPR001387">
    <property type="entry name" value="Cro/C1-type_HTH"/>
</dbReference>
<organism evidence="3 4">
    <name type="scientific">Rubrobacter xylanophilus (strain DSM 9941 / JCM 11954 / NBRC 16129 / PRD-1)</name>
    <dbReference type="NCBI Taxonomy" id="266117"/>
    <lineage>
        <taxon>Bacteria</taxon>
        <taxon>Bacillati</taxon>
        <taxon>Actinomycetota</taxon>
        <taxon>Rubrobacteria</taxon>
        <taxon>Rubrobacterales</taxon>
        <taxon>Rubrobacteraceae</taxon>
        <taxon>Rubrobacter</taxon>
    </lineage>
</organism>
<proteinExistence type="predicted"/>
<dbReference type="GO" id="GO:0005829">
    <property type="term" value="C:cytosol"/>
    <property type="evidence" value="ECO:0007669"/>
    <property type="project" value="TreeGrafter"/>
</dbReference>
<dbReference type="InterPro" id="IPR013096">
    <property type="entry name" value="Cupin_2"/>
</dbReference>
<dbReference type="InterPro" id="IPR050807">
    <property type="entry name" value="TransReg_Diox_bact_type"/>
</dbReference>
<dbReference type="GO" id="GO:0003700">
    <property type="term" value="F:DNA-binding transcription factor activity"/>
    <property type="evidence" value="ECO:0007669"/>
    <property type="project" value="TreeGrafter"/>
</dbReference>